<protein>
    <submittedName>
        <fullName evidence="1">Uncharacterized protein</fullName>
    </submittedName>
</protein>
<evidence type="ECO:0000313" key="2">
    <source>
        <dbReference type="Proteomes" id="UP000654108"/>
    </source>
</evidence>
<dbReference type="Proteomes" id="UP000654108">
    <property type="component" value="Unassembled WGS sequence"/>
</dbReference>
<name>A0A927FT53_9HYPH</name>
<accession>A0A927FT53</accession>
<dbReference type="AlphaFoldDB" id="A0A927FT53"/>
<evidence type="ECO:0000313" key="1">
    <source>
        <dbReference type="EMBL" id="MBD8064957.1"/>
    </source>
</evidence>
<dbReference type="RefSeq" id="WP_191773384.1">
    <property type="nucleotide sequence ID" value="NZ_JACYFU010000001.1"/>
</dbReference>
<keyword evidence="2" id="KW-1185">Reference proteome</keyword>
<dbReference type="EMBL" id="JACYFU010000001">
    <property type="protein sequence ID" value="MBD8064957.1"/>
    <property type="molecule type" value="Genomic_DNA"/>
</dbReference>
<sequence>MADLSSTLREALNFGVTVHATCPNEHDYELDLVKLADIATPFARLDEVVMTKSWCPICSMLASSYQIRQMN</sequence>
<organism evidence="1 2">
    <name type="scientific">Devosia oryzisoli</name>
    <dbReference type="NCBI Taxonomy" id="2774138"/>
    <lineage>
        <taxon>Bacteria</taxon>
        <taxon>Pseudomonadati</taxon>
        <taxon>Pseudomonadota</taxon>
        <taxon>Alphaproteobacteria</taxon>
        <taxon>Hyphomicrobiales</taxon>
        <taxon>Devosiaceae</taxon>
        <taxon>Devosia</taxon>
    </lineage>
</organism>
<comment type="caution">
    <text evidence="1">The sequence shown here is derived from an EMBL/GenBank/DDBJ whole genome shotgun (WGS) entry which is preliminary data.</text>
</comment>
<reference evidence="1" key="1">
    <citation type="submission" date="2020-09" db="EMBL/GenBank/DDBJ databases">
        <title>Genome seq and assembly of Devosia sp.</title>
        <authorList>
            <person name="Chhetri G."/>
        </authorList>
    </citation>
    <scope>NUCLEOTIDE SEQUENCE</scope>
    <source>
        <strain evidence="1">PTR5</strain>
    </source>
</reference>
<gene>
    <name evidence="1" type="ORF">IC608_05665</name>
</gene>
<proteinExistence type="predicted"/>